<accession>Q63RU6</accession>
<organism evidence="2 3">
    <name type="scientific">Burkholderia pseudomallei (strain K96243)</name>
    <dbReference type="NCBI Taxonomy" id="272560"/>
    <lineage>
        <taxon>Bacteria</taxon>
        <taxon>Pseudomonadati</taxon>
        <taxon>Pseudomonadota</taxon>
        <taxon>Betaproteobacteria</taxon>
        <taxon>Burkholderiales</taxon>
        <taxon>Burkholderiaceae</taxon>
        <taxon>Burkholderia</taxon>
        <taxon>pseudomallei group</taxon>
    </lineage>
</organism>
<evidence type="ECO:0000313" key="2">
    <source>
        <dbReference type="EMBL" id="CAH36582.1"/>
    </source>
</evidence>
<dbReference type="KEGG" id="bps:BPSL2574"/>
<gene>
    <name evidence="2" type="ordered locus">BPSL2574</name>
</gene>
<dbReference type="AlphaFoldDB" id="Q63RU6"/>
<dbReference type="EMBL" id="BX571965">
    <property type="protein sequence ID" value="CAH36582.1"/>
    <property type="molecule type" value="Genomic_DNA"/>
</dbReference>
<protein>
    <submittedName>
        <fullName evidence="2">Uncharacterized protein</fullName>
    </submittedName>
</protein>
<keyword evidence="3" id="KW-1185">Reference proteome</keyword>
<dbReference type="Proteomes" id="UP000000605">
    <property type="component" value="Chromosome 1"/>
</dbReference>
<feature type="region of interest" description="Disordered" evidence="1">
    <location>
        <begin position="17"/>
        <end position="52"/>
    </location>
</feature>
<name>Q63RU6_BURPS</name>
<dbReference type="PATRIC" id="fig|272560.6.peg.2937"/>
<proteinExistence type="predicted"/>
<evidence type="ECO:0000256" key="1">
    <source>
        <dbReference type="SAM" id="MobiDB-lite"/>
    </source>
</evidence>
<dbReference type="STRING" id="272560.BPSL2574"/>
<evidence type="ECO:0000313" key="3">
    <source>
        <dbReference type="Proteomes" id="UP000000605"/>
    </source>
</evidence>
<reference evidence="2 3" key="1">
    <citation type="journal article" date="2004" name="Proc. Natl. Acad. Sci. U.S.A.">
        <title>Genomic plasticity of the causative agent of melioidosis, Burkholderia pseudomallei.</title>
        <authorList>
            <person name="Holden M.T.G."/>
            <person name="Titball R.W."/>
            <person name="Peacock S.J."/>
            <person name="Cerdeno-Tarraga A.M."/>
            <person name="Atkins T."/>
            <person name="Crossman L.C."/>
            <person name="Pitt T."/>
            <person name="Churcher C."/>
            <person name="Mungall K."/>
            <person name="Bentley S.D."/>
            <person name="Sebaihia M."/>
            <person name="Thomson N.R."/>
            <person name="Bason N."/>
            <person name="Beacham I.R."/>
            <person name="Brooks K."/>
            <person name="Brown K.A."/>
            <person name="Brown N.F."/>
            <person name="Challis G.L."/>
            <person name="Cherevach I."/>
            <person name="Chillingworth T."/>
            <person name="Cronin A."/>
            <person name="Crosset B."/>
            <person name="Davis P."/>
            <person name="DeShazer D."/>
            <person name="Feltwell T."/>
            <person name="Fraser A."/>
            <person name="Hance Z."/>
            <person name="Hauser H."/>
            <person name="Holroyd S."/>
            <person name="Jagels K."/>
            <person name="Keith K.E."/>
            <person name="Maddison M."/>
            <person name="Moule S."/>
            <person name="Price C."/>
            <person name="Quail M.A."/>
            <person name="Rabbinowitsch E."/>
            <person name="Rutherford K."/>
            <person name="Sanders M."/>
            <person name="Simmonds M."/>
            <person name="Songsivilai S."/>
            <person name="Stevens K."/>
            <person name="Tumapa S."/>
            <person name="Vesaratchavest M."/>
            <person name="Whitehead S."/>
            <person name="Yeats C."/>
            <person name="Barrell B.G."/>
            <person name="Oyston P.C.F."/>
            <person name="Parkhill J."/>
        </authorList>
    </citation>
    <scope>NUCLEOTIDE SEQUENCE [LARGE SCALE GENOMIC DNA]</scope>
    <source>
        <strain evidence="2 3">K96243</strain>
    </source>
</reference>
<sequence length="111" mass="12541">MAAARYGRLSTTFEVSKMTLRESAGTRKARQPVDSPSESGEPRGRKRKVRLANAKDVRRELAAVYRAQVNGELDLTTAKGRAYILDMMRAAIETDELEQKLELLEQRAEEM</sequence>